<sequence>MAQANLLNILTFYFAGPSTRGGLSTFSSAISVTMISRVTFNLRASAKVDRPWSTTNQSSTILTTVMEPYPSTCHFASPTTVHQGGGEDEECQTGTQMDSLSTRKDNGSNRT</sequence>
<evidence type="ECO:0000313" key="3">
    <source>
        <dbReference type="Proteomes" id="UP001498398"/>
    </source>
</evidence>
<reference evidence="2 3" key="1">
    <citation type="submission" date="2024-01" db="EMBL/GenBank/DDBJ databases">
        <title>A draft genome for the cacao thread blight pathogen Marasmiellus scandens.</title>
        <authorList>
            <person name="Baruah I.K."/>
            <person name="Leung J."/>
            <person name="Bukari Y."/>
            <person name="Amoako-Attah I."/>
            <person name="Meinhardt L.W."/>
            <person name="Bailey B.A."/>
            <person name="Cohen S.P."/>
        </authorList>
    </citation>
    <scope>NUCLEOTIDE SEQUENCE [LARGE SCALE GENOMIC DNA]</scope>
    <source>
        <strain evidence="2 3">GH-19</strain>
    </source>
</reference>
<protein>
    <submittedName>
        <fullName evidence="2">Uncharacterized protein</fullName>
    </submittedName>
</protein>
<accession>A0ABR1JJX2</accession>
<name>A0ABR1JJX2_9AGAR</name>
<comment type="caution">
    <text evidence="2">The sequence shown here is derived from an EMBL/GenBank/DDBJ whole genome shotgun (WGS) entry which is preliminary data.</text>
</comment>
<organism evidence="2 3">
    <name type="scientific">Marasmiellus scandens</name>
    <dbReference type="NCBI Taxonomy" id="2682957"/>
    <lineage>
        <taxon>Eukaryota</taxon>
        <taxon>Fungi</taxon>
        <taxon>Dikarya</taxon>
        <taxon>Basidiomycota</taxon>
        <taxon>Agaricomycotina</taxon>
        <taxon>Agaricomycetes</taxon>
        <taxon>Agaricomycetidae</taxon>
        <taxon>Agaricales</taxon>
        <taxon>Marasmiineae</taxon>
        <taxon>Omphalotaceae</taxon>
        <taxon>Marasmiellus</taxon>
    </lineage>
</organism>
<keyword evidence="3" id="KW-1185">Reference proteome</keyword>
<feature type="region of interest" description="Disordered" evidence="1">
    <location>
        <begin position="77"/>
        <end position="111"/>
    </location>
</feature>
<evidence type="ECO:0000256" key="1">
    <source>
        <dbReference type="SAM" id="MobiDB-lite"/>
    </source>
</evidence>
<feature type="compositionally biased region" description="Basic and acidic residues" evidence="1">
    <location>
        <begin position="101"/>
        <end position="111"/>
    </location>
</feature>
<evidence type="ECO:0000313" key="2">
    <source>
        <dbReference type="EMBL" id="KAK7460471.1"/>
    </source>
</evidence>
<gene>
    <name evidence="2" type="ORF">VKT23_009192</name>
</gene>
<dbReference type="Proteomes" id="UP001498398">
    <property type="component" value="Unassembled WGS sequence"/>
</dbReference>
<proteinExistence type="predicted"/>
<dbReference type="EMBL" id="JBANRG010000015">
    <property type="protein sequence ID" value="KAK7460471.1"/>
    <property type="molecule type" value="Genomic_DNA"/>
</dbReference>